<dbReference type="GO" id="GO:0016887">
    <property type="term" value="F:ATP hydrolysis activity"/>
    <property type="evidence" value="ECO:0007669"/>
    <property type="project" value="InterPro"/>
</dbReference>
<dbReference type="SUPFAM" id="SSF52540">
    <property type="entry name" value="P-loop containing nucleoside triphosphate hydrolases"/>
    <property type="match status" value="1"/>
</dbReference>
<dbReference type="AlphaFoldDB" id="A0A059EW88"/>
<dbReference type="STRING" id="1288291.A0A059EW88"/>
<reference evidence="7" key="1">
    <citation type="submission" date="2013-02" db="EMBL/GenBank/DDBJ databases">
        <authorList>
            <consortium name="The Broad Institute Genome Sequencing Platform"/>
            <person name="Cuomo C."/>
            <person name="Becnel J."/>
            <person name="Sanscrainte N."/>
            <person name="Walker B."/>
            <person name="Young S.K."/>
            <person name="Zeng Q."/>
            <person name="Gargeya S."/>
            <person name="Fitzgerald M."/>
            <person name="Haas B."/>
            <person name="Abouelleil A."/>
            <person name="Alvarado L."/>
            <person name="Arachchi H.M."/>
            <person name="Berlin A.M."/>
            <person name="Chapman S.B."/>
            <person name="Dewar J."/>
            <person name="Goldberg J."/>
            <person name="Griggs A."/>
            <person name="Gujja S."/>
            <person name="Hansen M."/>
            <person name="Howarth C."/>
            <person name="Imamovic A."/>
            <person name="Larimer J."/>
            <person name="McCowan C."/>
            <person name="Murphy C."/>
            <person name="Neiman D."/>
            <person name="Pearson M."/>
            <person name="Priest M."/>
            <person name="Roberts A."/>
            <person name="Saif S."/>
            <person name="Shea T."/>
            <person name="Sisk P."/>
            <person name="Sykes S."/>
            <person name="Wortman J."/>
            <person name="Nusbaum C."/>
            <person name="Birren B."/>
        </authorList>
    </citation>
    <scope>NUCLEOTIDE SEQUENCE [LARGE SCALE GENOMIC DNA]</scope>
    <source>
        <strain evidence="7">PRA339</strain>
    </source>
</reference>
<dbReference type="VEuPathDB" id="MicrosporidiaDB:H312_03499"/>
<dbReference type="HOGENOM" id="CLU_004969_0_0_1"/>
<dbReference type="GO" id="GO:0005634">
    <property type="term" value="C:nucleus"/>
    <property type="evidence" value="ECO:0007669"/>
    <property type="project" value="TreeGrafter"/>
</dbReference>
<name>A0A059EW88_9MICR</name>
<feature type="domain" description="Rad50/SbcC-type AAA" evidence="5">
    <location>
        <begin position="12"/>
        <end position="224"/>
    </location>
</feature>
<comment type="similarity">
    <text evidence="1">Belongs to the SMC family. SMC5 subfamily.</text>
</comment>
<dbReference type="InterPro" id="IPR027417">
    <property type="entry name" value="P-loop_NTPase"/>
</dbReference>
<accession>A0A059EW88</accession>
<dbReference type="OrthoDB" id="10254973at2759"/>
<organism evidence="6 7">
    <name type="scientific">Anncaliia algerae PRA339</name>
    <dbReference type="NCBI Taxonomy" id="1288291"/>
    <lineage>
        <taxon>Eukaryota</taxon>
        <taxon>Fungi</taxon>
        <taxon>Fungi incertae sedis</taxon>
        <taxon>Microsporidia</taxon>
        <taxon>Tubulinosematoidea</taxon>
        <taxon>Tubulinosematidae</taxon>
        <taxon>Anncaliia</taxon>
    </lineage>
</organism>
<gene>
    <name evidence="6" type="ORF">H312_03499</name>
</gene>
<reference evidence="6 7" key="2">
    <citation type="submission" date="2014-03" db="EMBL/GenBank/DDBJ databases">
        <title>The Genome Sequence of Anncaliia algerae insect isolate PRA339.</title>
        <authorList>
            <consortium name="The Broad Institute Genome Sequencing Platform"/>
            <consortium name="The Broad Institute Genome Sequencing Center for Infectious Disease"/>
            <person name="Cuomo C."/>
            <person name="Becnel J."/>
            <person name="Sanscrainte N."/>
            <person name="Walker B."/>
            <person name="Young S.K."/>
            <person name="Zeng Q."/>
            <person name="Gargeya S."/>
            <person name="Fitzgerald M."/>
            <person name="Haas B."/>
            <person name="Abouelleil A."/>
            <person name="Alvarado L."/>
            <person name="Arachchi H.M."/>
            <person name="Berlin A.M."/>
            <person name="Chapman S.B."/>
            <person name="Dewar J."/>
            <person name="Goldberg J."/>
            <person name="Griggs A."/>
            <person name="Gujja S."/>
            <person name="Hansen M."/>
            <person name="Howarth C."/>
            <person name="Imamovic A."/>
            <person name="Larimer J."/>
            <person name="McCowan C."/>
            <person name="Murphy C."/>
            <person name="Neiman D."/>
            <person name="Pearson M."/>
            <person name="Priest M."/>
            <person name="Roberts A."/>
            <person name="Saif S."/>
            <person name="Shea T."/>
            <person name="Sisk P."/>
            <person name="Sykes S."/>
            <person name="Wortman J."/>
            <person name="Nusbaum C."/>
            <person name="Birren B."/>
        </authorList>
    </citation>
    <scope>NUCLEOTIDE SEQUENCE [LARGE SCALE GENOMIC DNA]</scope>
    <source>
        <strain evidence="6 7">PRA339</strain>
    </source>
</reference>
<dbReference type="GO" id="GO:0030915">
    <property type="term" value="C:Smc5-Smc6 complex"/>
    <property type="evidence" value="ECO:0007669"/>
    <property type="project" value="TreeGrafter"/>
</dbReference>
<evidence type="ECO:0000259" key="5">
    <source>
        <dbReference type="Pfam" id="PF13476"/>
    </source>
</evidence>
<evidence type="ECO:0000313" key="6">
    <source>
        <dbReference type="EMBL" id="KCZ79117.1"/>
    </source>
</evidence>
<dbReference type="PANTHER" id="PTHR45916:SF1">
    <property type="entry name" value="STRUCTURAL MAINTENANCE OF CHROMOSOMES PROTEIN 5"/>
    <property type="match status" value="1"/>
</dbReference>
<dbReference type="EMBL" id="KK365362">
    <property type="protein sequence ID" value="KCZ79117.1"/>
    <property type="molecule type" value="Genomic_DNA"/>
</dbReference>
<evidence type="ECO:0000256" key="3">
    <source>
        <dbReference type="ARBA" id="ARBA00023054"/>
    </source>
</evidence>
<proteinExistence type="inferred from homology"/>
<dbReference type="Proteomes" id="UP000030655">
    <property type="component" value="Unassembled WGS sequence"/>
</dbReference>
<evidence type="ECO:0000256" key="2">
    <source>
        <dbReference type="ARBA" id="ARBA00018687"/>
    </source>
</evidence>
<sequence length="354" mass="41283">MYESYKDGSILSLKLENFQTYKHIELFFHPSLNFIAGPNGSGKSSIANAIALIFCGNTSSIGKTKNISEYVNFNSMEAKIEVQIKRKDKIYFLKRVLKRDTKKTNFYINNVLKKENEYCEFVSGLGIDIDNLCMFLPQEKVSEFSSLSSEELLIHALNSQPDKSILATIDKLNSFKSEKVKLNSDILQVKKTKEGITEIVANLCKDAEKLKEKNILEEKIKNIRIKKKWLNYELISEEYKNIKSKITEYKKTIEEKEKEVNKIEEKIKEFNELKESKKLNEEKIQIKNMNNEIYQSLTLIKNQIKKTELLEIDKKGLENKKDNRKSELENLKNKIIETEKKISSIKIEEIRKNI</sequence>
<evidence type="ECO:0000313" key="7">
    <source>
        <dbReference type="Proteomes" id="UP000030655"/>
    </source>
</evidence>
<keyword evidence="3 4" id="KW-0175">Coiled coil</keyword>
<evidence type="ECO:0000256" key="4">
    <source>
        <dbReference type="SAM" id="Coils"/>
    </source>
</evidence>
<dbReference type="Gene3D" id="3.40.50.300">
    <property type="entry name" value="P-loop containing nucleotide triphosphate hydrolases"/>
    <property type="match status" value="1"/>
</dbReference>
<feature type="non-terminal residue" evidence="6">
    <location>
        <position position="354"/>
    </location>
</feature>
<keyword evidence="7" id="KW-1185">Reference proteome</keyword>
<dbReference type="Pfam" id="PF13476">
    <property type="entry name" value="AAA_23"/>
    <property type="match status" value="1"/>
</dbReference>
<feature type="coiled-coil region" evidence="4">
    <location>
        <begin position="232"/>
        <end position="348"/>
    </location>
</feature>
<protein>
    <recommendedName>
        <fullName evidence="2">Structural maintenance of chromosomes protein 5</fullName>
    </recommendedName>
</protein>
<dbReference type="PANTHER" id="PTHR45916">
    <property type="entry name" value="STRUCTURAL MAINTENANCE OF CHROMOSOMES PROTEIN 5"/>
    <property type="match status" value="1"/>
</dbReference>
<dbReference type="InterPro" id="IPR038729">
    <property type="entry name" value="Rad50/SbcC_AAA"/>
</dbReference>
<dbReference type="GO" id="GO:0003697">
    <property type="term" value="F:single-stranded DNA binding"/>
    <property type="evidence" value="ECO:0007669"/>
    <property type="project" value="TreeGrafter"/>
</dbReference>
<dbReference type="GO" id="GO:0000724">
    <property type="term" value="P:double-strand break repair via homologous recombination"/>
    <property type="evidence" value="ECO:0007669"/>
    <property type="project" value="TreeGrafter"/>
</dbReference>
<evidence type="ECO:0000256" key="1">
    <source>
        <dbReference type="ARBA" id="ARBA00010171"/>
    </source>
</evidence>